<feature type="signal peptide" evidence="2">
    <location>
        <begin position="1"/>
        <end position="21"/>
    </location>
</feature>
<accession>A0A0C9LT03</accession>
<evidence type="ECO:0000313" key="3">
    <source>
        <dbReference type="EMBL" id="GAN03265.1"/>
    </source>
</evidence>
<dbReference type="STRING" id="91626.A0A0C9LT03"/>
<sequence length="619" mass="68562">MVAISIFVALFSLLFFDHAYAYYGDFFNRTFDIPSLNLGTSVAIADAIYILGGVKADYSNARNWDITTLKFDSQQNAITSTITNTEPQLNRDISHAYHLGDNKTIVLANVQYPNFNVTNAQSNTTVELRTSGISFYDIPSNTWTNPQISLAVQPLPPLRKAAMSAISPENDAIYVMGGFYVTLFDTRKNQIYTQNVSGISPTPRFAAGSALGPDKSTIYYYGGGDQVAAKNPLTGVAVSDLVALDTTTWAWVHPEVSGLAAASYIYSTLTLFENTKLVTAIGLVGSVYINDIGVINNVPQSASELQDSNMQWVTNNKEMDKYSGPAYRRKKQDLSEGAIAGITVAVLLIIILLLALLWRRFPRIRAIGTYIQNEIIWQPRSGEPLWAETARLLVRFILFFLFIAFVAYSIYRSVQSPVVVQDIKEPTDTVQVPDIRFCYDGFNVSSTALPLNVFCAFRNGTDCSNQIQTLNMTKHSPKYPDQLGPVACFMFLSAPSYSLINDNMGYSESTSTKMVFSFQGPYLRDSNGNISASGAIYIDMYPPGYNPNVVAYGLLPTNQLTREYNREWAISEQGSNTIESIILKPSVRTSASFAITENRVLRRSDGWNYVGFSSTYDSC</sequence>
<dbReference type="InterPro" id="IPR011043">
    <property type="entry name" value="Gal_Oxase/kelch_b-propeller"/>
</dbReference>
<protein>
    <submittedName>
        <fullName evidence="3">Uncharacterized protein</fullName>
    </submittedName>
</protein>
<organism evidence="3">
    <name type="scientific">Mucor ambiguus</name>
    <dbReference type="NCBI Taxonomy" id="91626"/>
    <lineage>
        <taxon>Eukaryota</taxon>
        <taxon>Fungi</taxon>
        <taxon>Fungi incertae sedis</taxon>
        <taxon>Mucoromycota</taxon>
        <taxon>Mucoromycotina</taxon>
        <taxon>Mucoromycetes</taxon>
        <taxon>Mucorales</taxon>
        <taxon>Mucorineae</taxon>
        <taxon>Mucoraceae</taxon>
        <taxon>Mucor</taxon>
    </lineage>
</organism>
<keyword evidence="1" id="KW-0812">Transmembrane</keyword>
<feature type="transmembrane region" description="Helical" evidence="1">
    <location>
        <begin position="392"/>
        <end position="411"/>
    </location>
</feature>
<dbReference type="OrthoDB" id="2217076at2759"/>
<evidence type="ECO:0000313" key="4">
    <source>
        <dbReference type="Proteomes" id="UP000053815"/>
    </source>
</evidence>
<evidence type="ECO:0000256" key="2">
    <source>
        <dbReference type="SAM" id="SignalP"/>
    </source>
</evidence>
<dbReference type="InterPro" id="IPR015915">
    <property type="entry name" value="Kelch-typ_b-propeller"/>
</dbReference>
<dbReference type="Gene3D" id="2.120.10.80">
    <property type="entry name" value="Kelch-type beta propeller"/>
    <property type="match status" value="1"/>
</dbReference>
<dbReference type="EMBL" id="DF836326">
    <property type="protein sequence ID" value="GAN03265.1"/>
    <property type="molecule type" value="Genomic_DNA"/>
</dbReference>
<feature type="chain" id="PRO_5002208908" evidence="2">
    <location>
        <begin position="22"/>
        <end position="619"/>
    </location>
</feature>
<proteinExistence type="predicted"/>
<dbReference type="SUPFAM" id="SSF50965">
    <property type="entry name" value="Galactose oxidase, central domain"/>
    <property type="match status" value="1"/>
</dbReference>
<keyword evidence="1" id="KW-1133">Transmembrane helix</keyword>
<dbReference type="Proteomes" id="UP000053815">
    <property type="component" value="Unassembled WGS sequence"/>
</dbReference>
<feature type="transmembrane region" description="Helical" evidence="1">
    <location>
        <begin position="338"/>
        <end position="358"/>
    </location>
</feature>
<gene>
    <name evidence="3" type="ORF">MAM1_0037c02717</name>
</gene>
<keyword evidence="2" id="KW-0732">Signal</keyword>
<keyword evidence="1" id="KW-0472">Membrane</keyword>
<name>A0A0C9LT03_9FUNG</name>
<keyword evidence="4" id="KW-1185">Reference proteome</keyword>
<dbReference type="AlphaFoldDB" id="A0A0C9LT03"/>
<evidence type="ECO:0000256" key="1">
    <source>
        <dbReference type="SAM" id="Phobius"/>
    </source>
</evidence>
<reference evidence="3" key="1">
    <citation type="submission" date="2014-09" db="EMBL/GenBank/DDBJ databases">
        <title>Draft genome sequence of an oleaginous Mucoromycotina fungus Mucor ambiguus NBRC6742.</title>
        <authorList>
            <person name="Takeda I."/>
            <person name="Yamane N."/>
            <person name="Morita T."/>
            <person name="Tamano K."/>
            <person name="Machida M."/>
            <person name="Baker S."/>
            <person name="Koike H."/>
        </authorList>
    </citation>
    <scope>NUCLEOTIDE SEQUENCE</scope>
    <source>
        <strain evidence="3">NBRC 6742</strain>
    </source>
</reference>